<keyword evidence="1" id="KW-0433">Leucine-rich repeat</keyword>
<accession>A0A8J5FHQ8</accession>
<evidence type="ECO:0000313" key="5">
    <source>
        <dbReference type="EMBL" id="KAG6484342.1"/>
    </source>
</evidence>
<dbReference type="Gene3D" id="3.80.10.10">
    <property type="entry name" value="Ribonuclease Inhibitor"/>
    <property type="match status" value="1"/>
</dbReference>
<dbReference type="FunFam" id="3.80.10.10:FF:000131">
    <property type="entry name" value="acidic leucine-rich nuclear phosphoprotein 32-related protein-like"/>
    <property type="match status" value="1"/>
</dbReference>
<dbReference type="Pfam" id="PF14580">
    <property type="entry name" value="LRR_9"/>
    <property type="match status" value="1"/>
</dbReference>
<keyword evidence="6" id="KW-1185">Reference proteome</keyword>
<dbReference type="PROSITE" id="PS51450">
    <property type="entry name" value="LRR"/>
    <property type="match status" value="1"/>
</dbReference>
<protein>
    <submittedName>
        <fullName evidence="5">Uncharacterized protein</fullName>
    </submittedName>
</protein>
<reference evidence="5 6" key="1">
    <citation type="submission" date="2020-08" db="EMBL/GenBank/DDBJ databases">
        <title>Plant Genome Project.</title>
        <authorList>
            <person name="Zhang R.-G."/>
        </authorList>
    </citation>
    <scope>NUCLEOTIDE SEQUENCE [LARGE SCALE GENOMIC DNA]</scope>
    <source>
        <tissue evidence="5">Rhizome</tissue>
    </source>
</reference>
<dbReference type="EMBL" id="JACMSC010000015">
    <property type="protein sequence ID" value="KAG6484342.1"/>
    <property type="molecule type" value="Genomic_DNA"/>
</dbReference>
<dbReference type="Proteomes" id="UP000734854">
    <property type="component" value="Unassembled WGS sequence"/>
</dbReference>
<dbReference type="PANTHER" id="PTHR11375:SF0">
    <property type="entry name" value="ACIDIC LEUCINE-RICH NUCLEAR PHOSPHOPROTEIN 32 FAMILY MEMBER A"/>
    <property type="match status" value="1"/>
</dbReference>
<organism evidence="5 6">
    <name type="scientific">Zingiber officinale</name>
    <name type="common">Ginger</name>
    <name type="synonym">Amomum zingiber</name>
    <dbReference type="NCBI Taxonomy" id="94328"/>
    <lineage>
        <taxon>Eukaryota</taxon>
        <taxon>Viridiplantae</taxon>
        <taxon>Streptophyta</taxon>
        <taxon>Embryophyta</taxon>
        <taxon>Tracheophyta</taxon>
        <taxon>Spermatophyta</taxon>
        <taxon>Magnoliopsida</taxon>
        <taxon>Liliopsida</taxon>
        <taxon>Zingiberales</taxon>
        <taxon>Zingiberaceae</taxon>
        <taxon>Zingiber</taxon>
    </lineage>
</organism>
<evidence type="ECO:0000256" key="2">
    <source>
        <dbReference type="ARBA" id="ARBA00022737"/>
    </source>
</evidence>
<evidence type="ECO:0000256" key="4">
    <source>
        <dbReference type="SAM" id="MobiDB-lite"/>
    </source>
</evidence>
<comment type="similarity">
    <text evidence="3">Belongs to the ANP32 family.</text>
</comment>
<sequence length="305" mass="33038">MDSIDSDDEDKDRHGIIKPQDPVLESSDRALLEVGTNIVSGGEKPYRKRIWGSGLCWRCFVPATEASVGVLIGGGEVSSSNDVSDALAFVCVACSTIKKESVLRRRSAMAEAWERAVAAALKGQAEPPRALTLDSVLKCPDGRLPPSSLFEGKLAALEHLSVANIRLSSLEGFPHLPSLRRLVLSDNRIASGLAALVEAGLNALCDLDLSNNRIASIEDLAQLAKLRLESLDLYECPVTKIEGYRSKFPDIETNPQDNAADHSSNRAAKLRHENGESKNVSKDDQSEQQKKSIISKRKRVGDGQA</sequence>
<keyword evidence="2" id="KW-0677">Repeat</keyword>
<dbReference type="GO" id="GO:0005634">
    <property type="term" value="C:nucleus"/>
    <property type="evidence" value="ECO:0007669"/>
    <property type="project" value="TreeGrafter"/>
</dbReference>
<evidence type="ECO:0000313" key="6">
    <source>
        <dbReference type="Proteomes" id="UP000734854"/>
    </source>
</evidence>
<evidence type="ECO:0000256" key="1">
    <source>
        <dbReference type="ARBA" id="ARBA00022614"/>
    </source>
</evidence>
<dbReference type="SUPFAM" id="SSF52058">
    <property type="entry name" value="L domain-like"/>
    <property type="match status" value="1"/>
</dbReference>
<comment type="caution">
    <text evidence="5">The sequence shown here is derived from an EMBL/GenBank/DDBJ whole genome shotgun (WGS) entry which is preliminary data.</text>
</comment>
<feature type="compositionally biased region" description="Basic and acidic residues" evidence="4">
    <location>
        <begin position="259"/>
        <end position="290"/>
    </location>
</feature>
<dbReference type="InterPro" id="IPR045081">
    <property type="entry name" value="AN32"/>
</dbReference>
<dbReference type="AlphaFoldDB" id="A0A8J5FHQ8"/>
<proteinExistence type="inferred from homology"/>
<dbReference type="InterPro" id="IPR001611">
    <property type="entry name" value="Leu-rich_rpt"/>
</dbReference>
<dbReference type="InterPro" id="IPR032675">
    <property type="entry name" value="LRR_dom_sf"/>
</dbReference>
<dbReference type="PANTHER" id="PTHR11375">
    <property type="entry name" value="ACIDIC LEUCINE-RICH NUCLEAR PHOSPHOPROTEIN 32"/>
    <property type="match status" value="1"/>
</dbReference>
<feature type="region of interest" description="Disordered" evidence="4">
    <location>
        <begin position="248"/>
        <end position="305"/>
    </location>
</feature>
<name>A0A8J5FHQ8_ZINOF</name>
<evidence type="ECO:0000256" key="3">
    <source>
        <dbReference type="ARBA" id="ARBA00025777"/>
    </source>
</evidence>
<dbReference type="GO" id="GO:0042393">
    <property type="term" value="F:histone binding"/>
    <property type="evidence" value="ECO:0007669"/>
    <property type="project" value="TreeGrafter"/>
</dbReference>
<gene>
    <name evidence="5" type="ORF">ZIOFF_052857</name>
</gene>